<protein>
    <recommendedName>
        <fullName evidence="4">Lipocalin-like domain-containing protein</fullName>
    </recommendedName>
</protein>
<accession>A0AAQ1ZJF0</accession>
<evidence type="ECO:0008006" key="4">
    <source>
        <dbReference type="Google" id="ProtNLM"/>
    </source>
</evidence>
<evidence type="ECO:0000313" key="3">
    <source>
        <dbReference type="Proteomes" id="UP000255283"/>
    </source>
</evidence>
<proteinExistence type="predicted"/>
<dbReference type="AlphaFoldDB" id="A0AAQ1ZJF0"/>
<feature type="chain" id="PRO_5042957040" description="Lipocalin-like domain-containing protein" evidence="1">
    <location>
        <begin position="25"/>
        <end position="151"/>
    </location>
</feature>
<evidence type="ECO:0000313" key="2">
    <source>
        <dbReference type="EMBL" id="SUB80575.1"/>
    </source>
</evidence>
<dbReference type="GeneID" id="93535329"/>
<reference evidence="2 3" key="1">
    <citation type="submission" date="2018-06" db="EMBL/GenBank/DDBJ databases">
        <authorList>
            <consortium name="Pathogen Informatics"/>
            <person name="Doyle S."/>
        </authorList>
    </citation>
    <scope>NUCLEOTIDE SEQUENCE [LARGE SCALE GENOMIC DNA]</scope>
    <source>
        <strain evidence="2 3">NCTC13063</strain>
    </source>
</reference>
<gene>
    <name evidence="2" type="ORF">NCTC13063_01861</name>
</gene>
<keyword evidence="1" id="KW-0732">Signal</keyword>
<feature type="signal peptide" evidence="1">
    <location>
        <begin position="1"/>
        <end position="24"/>
    </location>
</feature>
<dbReference type="EMBL" id="UGTJ01000001">
    <property type="protein sequence ID" value="SUB80575.1"/>
    <property type="molecule type" value="Genomic_DNA"/>
</dbReference>
<dbReference type="RefSeq" id="WP_004341505.1">
    <property type="nucleotide sequence ID" value="NZ_CAURJP010000006.1"/>
</dbReference>
<organism evidence="2 3">
    <name type="scientific">Segatella buccae</name>
    <dbReference type="NCBI Taxonomy" id="28126"/>
    <lineage>
        <taxon>Bacteria</taxon>
        <taxon>Pseudomonadati</taxon>
        <taxon>Bacteroidota</taxon>
        <taxon>Bacteroidia</taxon>
        <taxon>Bacteroidales</taxon>
        <taxon>Prevotellaceae</taxon>
        <taxon>Segatella</taxon>
    </lineage>
</organism>
<sequence length="151" mass="15969">MKKLMFSAVLAVIGLFGLVSNASAQTSYKGTLSNITMNGKHFNNVGEKVFTLTQGEGNEYVLSGTVDKIGKMPGTISVNVDVIINNGVMVFDPTGESKTTLTVAGIPVNLNVKSFTGTVTDNTLHFVLDTYAGWGTLPVFPASVTFDGTKQ</sequence>
<evidence type="ECO:0000256" key="1">
    <source>
        <dbReference type="SAM" id="SignalP"/>
    </source>
</evidence>
<comment type="caution">
    <text evidence="2">The sequence shown here is derived from an EMBL/GenBank/DDBJ whole genome shotgun (WGS) entry which is preliminary data.</text>
</comment>
<dbReference type="Proteomes" id="UP000255283">
    <property type="component" value="Unassembled WGS sequence"/>
</dbReference>
<name>A0AAQ1ZJF0_9BACT</name>